<keyword evidence="5 10" id="KW-0997">Cell inner membrane</keyword>
<dbReference type="EMBL" id="BAAAFR010000001">
    <property type="protein sequence ID" value="GAA0312428.1"/>
    <property type="molecule type" value="Genomic_DNA"/>
</dbReference>
<gene>
    <name evidence="13" type="primary">gspK</name>
    <name evidence="13" type="ORF">GCM10009129_07200</name>
</gene>
<dbReference type="Pfam" id="PF21687">
    <property type="entry name" value="T2SSK_1st"/>
    <property type="match status" value="1"/>
</dbReference>
<dbReference type="InterPro" id="IPR005628">
    <property type="entry name" value="GspK"/>
</dbReference>
<accession>A0ABN0VN16</accession>
<dbReference type="InterPro" id="IPR049031">
    <property type="entry name" value="T2SSK_SAM-like_1st"/>
</dbReference>
<dbReference type="SUPFAM" id="SSF158544">
    <property type="entry name" value="GspK insert domain-like"/>
    <property type="match status" value="1"/>
</dbReference>
<dbReference type="RefSeq" id="WP_227691406.1">
    <property type="nucleotide sequence ID" value="NZ_BAAAFR010000001.1"/>
</dbReference>
<keyword evidence="14" id="KW-1185">Reference proteome</keyword>
<evidence type="ECO:0000256" key="10">
    <source>
        <dbReference type="PIRNR" id="PIRNR002786"/>
    </source>
</evidence>
<evidence type="ECO:0000256" key="6">
    <source>
        <dbReference type="ARBA" id="ARBA00022692"/>
    </source>
</evidence>
<evidence type="ECO:0000313" key="14">
    <source>
        <dbReference type="Proteomes" id="UP001501787"/>
    </source>
</evidence>
<comment type="subcellular location">
    <subcellularLocation>
        <location evidence="1 10">Cell inner membrane</location>
    </subcellularLocation>
</comment>
<dbReference type="Gene3D" id="3.30.1300.30">
    <property type="entry name" value="GSPII I/J protein-like"/>
    <property type="match status" value="1"/>
</dbReference>
<dbReference type="PANTHER" id="PTHR38831">
    <property type="entry name" value="TYPE II SECRETION SYSTEM PROTEIN K"/>
    <property type="match status" value="1"/>
</dbReference>
<keyword evidence="4 10" id="KW-1003">Cell membrane</keyword>
<protein>
    <recommendedName>
        <fullName evidence="10">Type II secretion system protein K</fullName>
    </recommendedName>
</protein>
<evidence type="ECO:0000259" key="12">
    <source>
        <dbReference type="Pfam" id="PF21687"/>
    </source>
</evidence>
<reference evidence="13 14" key="1">
    <citation type="journal article" date="2019" name="Int. J. Syst. Evol. Microbiol.">
        <title>The Global Catalogue of Microorganisms (GCM) 10K type strain sequencing project: providing services to taxonomists for standard genome sequencing and annotation.</title>
        <authorList>
            <consortium name="The Broad Institute Genomics Platform"/>
            <consortium name="The Broad Institute Genome Sequencing Center for Infectious Disease"/>
            <person name="Wu L."/>
            <person name="Ma J."/>
        </authorList>
    </citation>
    <scope>NUCLEOTIDE SEQUENCE [LARGE SCALE GENOMIC DNA]</scope>
    <source>
        <strain evidence="13 14">JCM 16343</strain>
    </source>
</reference>
<keyword evidence="6" id="KW-0812">Transmembrane</keyword>
<dbReference type="NCBIfam" id="NF037980">
    <property type="entry name" value="T2SS_GspK"/>
    <property type="match status" value="1"/>
</dbReference>
<evidence type="ECO:0000256" key="1">
    <source>
        <dbReference type="ARBA" id="ARBA00004533"/>
    </source>
</evidence>
<dbReference type="InterPro" id="IPR038072">
    <property type="entry name" value="GspK_central_sf"/>
</dbReference>
<evidence type="ECO:0000256" key="4">
    <source>
        <dbReference type="ARBA" id="ARBA00022475"/>
    </source>
</evidence>
<feature type="domain" description="T2SS protein K first SAM-like" evidence="12">
    <location>
        <begin position="103"/>
        <end position="208"/>
    </location>
</feature>
<keyword evidence="3 10" id="KW-0813">Transport</keyword>
<evidence type="ECO:0000256" key="5">
    <source>
        <dbReference type="ARBA" id="ARBA00022519"/>
    </source>
</evidence>
<evidence type="ECO:0000256" key="9">
    <source>
        <dbReference type="ARBA" id="ARBA00023136"/>
    </source>
</evidence>
<proteinExistence type="inferred from homology"/>
<evidence type="ECO:0000259" key="11">
    <source>
        <dbReference type="Pfam" id="PF03934"/>
    </source>
</evidence>
<keyword evidence="8" id="KW-1133">Transmembrane helix</keyword>
<dbReference type="Proteomes" id="UP001501787">
    <property type="component" value="Unassembled WGS sequence"/>
</dbReference>
<comment type="caution">
    <text evidence="13">The sequence shown here is derived from an EMBL/GenBank/DDBJ whole genome shotgun (WGS) entry which is preliminary data.</text>
</comment>
<sequence length="347" mass="37678">MNAPSHQRGMALLTVLLLVVSITVVAGAMLASQKIVIRRSALVFTQDQMQADIQTGTVLAQTLIRADSELNQTDSATDAWAQPINDYPLGEHRIGVQIRDESSRFNINNLYHDGQADTAALAVLERLLQQLDIDPELATVILDYQDPDSQVHNDSADEQAIYQAASSTGSVNSMITNQSFAHITELQSLPMMDDASFARLQPFISAVPYYVPININTASPELLAALVAGGEPSALMTLMQPATRPVFESVDMLWSQPLFVGVNDENKKALASLLSVESSAFMVLINVREAGSRDANTRQRFATVLLAKQKPAQQGAGINGAGTNASDERARVVSVVSQRLWAFRPLF</sequence>
<dbReference type="PANTHER" id="PTHR38831:SF1">
    <property type="entry name" value="TYPE II SECRETION SYSTEM PROTEIN K-RELATED"/>
    <property type="match status" value="1"/>
</dbReference>
<dbReference type="Gene3D" id="1.10.40.60">
    <property type="entry name" value="EpsJ-like"/>
    <property type="match status" value="2"/>
</dbReference>
<evidence type="ECO:0000256" key="7">
    <source>
        <dbReference type="ARBA" id="ARBA00022927"/>
    </source>
</evidence>
<evidence type="ECO:0000256" key="3">
    <source>
        <dbReference type="ARBA" id="ARBA00022448"/>
    </source>
</evidence>
<organism evidence="13 14">
    <name type="scientific">Psychrobacter aestuarii</name>
    <dbReference type="NCBI Taxonomy" id="556327"/>
    <lineage>
        <taxon>Bacteria</taxon>
        <taxon>Pseudomonadati</taxon>
        <taxon>Pseudomonadota</taxon>
        <taxon>Gammaproteobacteria</taxon>
        <taxon>Moraxellales</taxon>
        <taxon>Moraxellaceae</taxon>
        <taxon>Psychrobacter</taxon>
    </lineage>
</organism>
<evidence type="ECO:0000313" key="13">
    <source>
        <dbReference type="EMBL" id="GAA0312428.1"/>
    </source>
</evidence>
<evidence type="ECO:0000256" key="2">
    <source>
        <dbReference type="ARBA" id="ARBA00007246"/>
    </source>
</evidence>
<dbReference type="Pfam" id="PF03934">
    <property type="entry name" value="T2SSK"/>
    <property type="match status" value="1"/>
</dbReference>
<comment type="similarity">
    <text evidence="2 10">Belongs to the GSP K family.</text>
</comment>
<name>A0ABN0VN16_9GAMM</name>
<keyword evidence="9 10" id="KW-0472">Membrane</keyword>
<dbReference type="InterPro" id="IPR049179">
    <property type="entry name" value="T2SSK_SAM-like_2nd"/>
</dbReference>
<evidence type="ECO:0000256" key="8">
    <source>
        <dbReference type="ARBA" id="ARBA00022989"/>
    </source>
</evidence>
<feature type="domain" description="T2SS protein K second SAM-like" evidence="11">
    <location>
        <begin position="213"/>
        <end position="276"/>
    </location>
</feature>
<keyword evidence="7" id="KW-0653">Protein transport</keyword>
<dbReference type="PIRSF" id="PIRSF002786">
    <property type="entry name" value="XcpX"/>
    <property type="match status" value="1"/>
</dbReference>